<evidence type="ECO:0000256" key="6">
    <source>
        <dbReference type="SAM" id="Phobius"/>
    </source>
</evidence>
<dbReference type="SMART" id="SM00028">
    <property type="entry name" value="TPR"/>
    <property type="match status" value="8"/>
</dbReference>
<organism evidence="8 9">
    <name type="scientific">Candidatus Sulfuritelmatomonas gaucii</name>
    <dbReference type="NCBI Taxonomy" id="2043161"/>
    <lineage>
        <taxon>Bacteria</taxon>
        <taxon>Pseudomonadati</taxon>
        <taxon>Acidobacteriota</taxon>
        <taxon>Terriglobia</taxon>
        <taxon>Terriglobales</taxon>
        <taxon>Acidobacteriaceae</taxon>
        <taxon>Candidatus Sulfuritelmatomonas</taxon>
    </lineage>
</organism>
<dbReference type="PROSITE" id="PS50005">
    <property type="entry name" value="TPR"/>
    <property type="match status" value="2"/>
</dbReference>
<dbReference type="Gene3D" id="3.40.50.10610">
    <property type="entry name" value="ABC-type transport auxiliary lipoprotein component"/>
    <property type="match status" value="1"/>
</dbReference>
<reference evidence="9" key="1">
    <citation type="submission" date="2018-02" db="EMBL/GenBank/DDBJ databases">
        <authorList>
            <person name="Hausmann B."/>
        </authorList>
    </citation>
    <scope>NUCLEOTIDE SEQUENCE [LARGE SCALE GENOMIC DNA]</scope>
    <source>
        <strain evidence="9">Peat soil MAG SbA5</strain>
    </source>
</reference>
<dbReference type="Pfam" id="PF00486">
    <property type="entry name" value="Trans_reg_C"/>
    <property type="match status" value="1"/>
</dbReference>
<keyword evidence="6" id="KW-0812">Transmembrane</keyword>
<dbReference type="Proteomes" id="UP000239735">
    <property type="component" value="Unassembled WGS sequence"/>
</dbReference>
<feature type="transmembrane region" description="Helical" evidence="6">
    <location>
        <begin position="151"/>
        <end position="169"/>
    </location>
</feature>
<proteinExistence type="predicted"/>
<evidence type="ECO:0000256" key="5">
    <source>
        <dbReference type="PROSITE-ProRule" id="PRU01091"/>
    </source>
</evidence>
<dbReference type="GO" id="GO:0003677">
    <property type="term" value="F:DNA binding"/>
    <property type="evidence" value="ECO:0007669"/>
    <property type="project" value="UniProtKB-UniRule"/>
</dbReference>
<keyword evidence="2 4" id="KW-0802">TPR repeat</keyword>
<evidence type="ECO:0000259" key="7">
    <source>
        <dbReference type="PROSITE" id="PS51755"/>
    </source>
</evidence>
<dbReference type="PANTHER" id="PTHR45641:SF19">
    <property type="entry name" value="NEPHROCYSTIN-3"/>
    <property type="match status" value="1"/>
</dbReference>
<dbReference type="AlphaFoldDB" id="A0A2N9LVS3"/>
<dbReference type="GO" id="GO:0000160">
    <property type="term" value="P:phosphorelay signal transduction system"/>
    <property type="evidence" value="ECO:0007669"/>
    <property type="project" value="InterPro"/>
</dbReference>
<dbReference type="SMART" id="SM00862">
    <property type="entry name" value="Trans_reg_C"/>
    <property type="match status" value="1"/>
</dbReference>
<dbReference type="GO" id="GO:0006355">
    <property type="term" value="P:regulation of DNA-templated transcription"/>
    <property type="evidence" value="ECO:0007669"/>
    <property type="project" value="InterPro"/>
</dbReference>
<dbReference type="PANTHER" id="PTHR45641">
    <property type="entry name" value="TETRATRICOPEPTIDE REPEAT PROTEIN (AFU_ORTHOLOGUE AFUA_6G03870)"/>
    <property type="match status" value="1"/>
</dbReference>
<dbReference type="CDD" id="cd00383">
    <property type="entry name" value="trans_reg_C"/>
    <property type="match status" value="1"/>
</dbReference>
<evidence type="ECO:0000256" key="2">
    <source>
        <dbReference type="ARBA" id="ARBA00022803"/>
    </source>
</evidence>
<dbReference type="Gene3D" id="1.25.40.10">
    <property type="entry name" value="Tetratricopeptide repeat domain"/>
    <property type="match status" value="3"/>
</dbReference>
<keyword evidence="6" id="KW-0472">Membrane</keyword>
<dbReference type="InterPro" id="IPR011990">
    <property type="entry name" value="TPR-like_helical_dom_sf"/>
</dbReference>
<dbReference type="InterPro" id="IPR036388">
    <property type="entry name" value="WH-like_DNA-bd_sf"/>
</dbReference>
<dbReference type="Pfam" id="PF13374">
    <property type="entry name" value="TPR_10"/>
    <property type="match status" value="2"/>
</dbReference>
<keyword evidence="6" id="KW-1133">Transmembrane helix</keyword>
<dbReference type="InterPro" id="IPR016032">
    <property type="entry name" value="Sig_transdc_resp-reg_C-effctor"/>
</dbReference>
<dbReference type="SUPFAM" id="SSF48452">
    <property type="entry name" value="TPR-like"/>
    <property type="match status" value="3"/>
</dbReference>
<feature type="domain" description="OmpR/PhoB-type" evidence="7">
    <location>
        <begin position="8"/>
        <end position="108"/>
    </location>
</feature>
<evidence type="ECO:0000313" key="8">
    <source>
        <dbReference type="EMBL" id="SPE27332.1"/>
    </source>
</evidence>
<sequence length="947" mass="103390">MGSAISPGTIFRFGLFEADGARHTLTRKGVRVRIQDQPFRVLMLLLENAGELVTREELCKRLWPEGTHVDFDGSLNVILKKLRAAIDDDSDNRRFIETVPRRGYRFIAPVAVVSAQSTVAGNVAEAPLTAAFLRTPSTGSLSFRSPVLRSYLFAVVALLAAIGVAWVALHRRHSVGLPLQVSAQAPTRRSVAVLGFSNLSGRDADTWLSTAFAEMLQTELSAGEELRLVSGEEVANYHSSSPWPETGTVDESTARRIGGALNTDLLVLGSYTTTRAQVRLDVRLQDARSGEILKETAAIGETEDLFHIVSRVGGVLRQALGVPELATSDETVVLASLPAGREAARFYSLGLAKLRESDSLAAKDLLQQACIADPGFALAHLMLARAWAGLGYERNAREETKKALQLSTNLPRVQQLLVQAGYYDSMADHEKAASAYRVLFELSPDNIEYGLQLAQAQDAAGHDSQAAATLSQLRRLPQPASDDPRIDLLDARFGTTSIPARLVLIERAERKAAEQGKKLIYARARQDECRTLNYSEHPDRALPACEEAYDAFLAAGNRMMAADTLRLIGDMRGSLSQLEPAIATYQQALEMLEGLGEHYKTGAVMNNMAINFENEGKLDRAEQLYRQAKVNFEEAGDKGDTATALGNIADLLFLRGKLTAAETMYEQARAIENSLDRSDPTYLLSRSSDLALVQGRVQDAHRFAQQAVDAGRQDQGAYGYWTAAMLSLGEALKAEGNLEGARQQYMQALEIRQKLNSPGLIQESQAELADLDLDENRADAAEHLLGPVIDEFEKEKADPAAASAYTNLSRALLMRGKFDDAHNALQRAREFTQNNPDPALRLPISIQNARITMALAARSKDRSSLDAARTELRSAIASAKELGYYELECEARLALGELDAQYNPGDGHSQLASVAAETRRHGMVLLAQRAEEVLNHSNMIVASASPR</sequence>
<accession>A0A2N9LVS3</accession>
<protein>
    <submittedName>
        <fullName evidence="8">Putative Lysine decarboxylase transcriptional regulator, CadC</fullName>
    </submittedName>
</protein>
<dbReference type="InterPro" id="IPR019734">
    <property type="entry name" value="TPR_rpt"/>
</dbReference>
<evidence type="ECO:0000256" key="4">
    <source>
        <dbReference type="PROSITE-ProRule" id="PRU00339"/>
    </source>
</evidence>
<gene>
    <name evidence="8" type="ORF">SBA5_590041</name>
</gene>
<evidence type="ECO:0000256" key="3">
    <source>
        <dbReference type="ARBA" id="ARBA00023125"/>
    </source>
</evidence>
<feature type="repeat" description="TPR" evidence="4">
    <location>
        <begin position="722"/>
        <end position="755"/>
    </location>
</feature>
<dbReference type="InterPro" id="IPR001867">
    <property type="entry name" value="OmpR/PhoB-type_DNA-bd"/>
</dbReference>
<dbReference type="Pfam" id="PF13424">
    <property type="entry name" value="TPR_12"/>
    <property type="match status" value="1"/>
</dbReference>
<evidence type="ECO:0000256" key="1">
    <source>
        <dbReference type="ARBA" id="ARBA00022737"/>
    </source>
</evidence>
<dbReference type="SUPFAM" id="SSF46894">
    <property type="entry name" value="C-terminal effector domain of the bipartite response regulators"/>
    <property type="match status" value="1"/>
</dbReference>
<feature type="repeat" description="TPR" evidence="4">
    <location>
        <begin position="802"/>
        <end position="835"/>
    </location>
</feature>
<dbReference type="PROSITE" id="PS51755">
    <property type="entry name" value="OMPR_PHOB"/>
    <property type="match status" value="1"/>
</dbReference>
<dbReference type="Gene3D" id="1.10.10.10">
    <property type="entry name" value="Winged helix-like DNA-binding domain superfamily/Winged helix DNA-binding domain"/>
    <property type="match status" value="1"/>
</dbReference>
<dbReference type="EMBL" id="OKRB01000118">
    <property type="protein sequence ID" value="SPE27332.1"/>
    <property type="molecule type" value="Genomic_DNA"/>
</dbReference>
<name>A0A2N9LVS3_9BACT</name>
<keyword evidence="3 5" id="KW-0238">DNA-binding</keyword>
<keyword evidence="1" id="KW-0677">Repeat</keyword>
<feature type="DNA-binding region" description="OmpR/PhoB-type" evidence="5">
    <location>
        <begin position="8"/>
        <end position="108"/>
    </location>
</feature>
<evidence type="ECO:0000313" key="9">
    <source>
        <dbReference type="Proteomes" id="UP000239735"/>
    </source>
</evidence>